<feature type="transmembrane region" description="Helical" evidence="7">
    <location>
        <begin position="26"/>
        <end position="45"/>
    </location>
</feature>
<evidence type="ECO:0000313" key="8">
    <source>
        <dbReference type="EMBL" id="QPQ89327.1"/>
    </source>
</evidence>
<keyword evidence="5 7" id="KW-1133">Transmembrane helix</keyword>
<keyword evidence="3" id="KW-1003">Cell membrane</keyword>
<proteinExistence type="inferred from homology"/>
<dbReference type="GO" id="GO:0005886">
    <property type="term" value="C:plasma membrane"/>
    <property type="evidence" value="ECO:0007669"/>
    <property type="project" value="UniProtKB-SubCell"/>
</dbReference>
<feature type="transmembrane region" description="Helical" evidence="7">
    <location>
        <begin position="91"/>
        <end position="115"/>
    </location>
</feature>
<comment type="subcellular location">
    <subcellularLocation>
        <location evidence="1">Cell membrane</location>
        <topology evidence="1">Multi-pass membrane protein</topology>
    </subcellularLocation>
</comment>
<dbReference type="PANTHER" id="PTHR43663">
    <property type="entry name" value="CHROMATE TRANSPORT PROTEIN-RELATED"/>
    <property type="match status" value="1"/>
</dbReference>
<dbReference type="RefSeq" id="WP_015877945.1">
    <property type="nucleotide sequence ID" value="NZ_CP021075.1"/>
</dbReference>
<evidence type="ECO:0000256" key="2">
    <source>
        <dbReference type="ARBA" id="ARBA00005262"/>
    </source>
</evidence>
<evidence type="ECO:0000256" key="1">
    <source>
        <dbReference type="ARBA" id="ARBA00004651"/>
    </source>
</evidence>
<dbReference type="EMBL" id="CP065600">
    <property type="protein sequence ID" value="QPQ89327.1"/>
    <property type="molecule type" value="Genomic_DNA"/>
</dbReference>
<keyword evidence="4 7" id="KW-0812">Transmembrane</keyword>
<dbReference type="Proteomes" id="UP000594892">
    <property type="component" value="Chromosome 1"/>
</dbReference>
<evidence type="ECO:0000313" key="9">
    <source>
        <dbReference type="EMBL" id="USS42542.1"/>
    </source>
</evidence>
<dbReference type="Pfam" id="PF02417">
    <property type="entry name" value="Chromate_transp"/>
    <property type="match status" value="1"/>
</dbReference>
<evidence type="ECO:0000313" key="11">
    <source>
        <dbReference type="Proteomes" id="UP001056386"/>
    </source>
</evidence>
<keyword evidence="6 7" id="KW-0472">Membrane</keyword>
<accession>A0AAP9XXP7</accession>
<organism evidence="8 10">
    <name type="scientific">Burkholderia glumae</name>
    <name type="common">Pseudomonas glumae</name>
    <dbReference type="NCBI Taxonomy" id="337"/>
    <lineage>
        <taxon>Bacteria</taxon>
        <taxon>Pseudomonadati</taxon>
        <taxon>Pseudomonadota</taxon>
        <taxon>Betaproteobacteria</taxon>
        <taxon>Burkholderiales</taxon>
        <taxon>Burkholderiaceae</taxon>
        <taxon>Burkholderia</taxon>
    </lineage>
</organism>
<sequence length="194" mass="20370">MNSSNAENIGDAVSAPRGRAIPVAELFFTFSLIGLCGFGGVIPWLRRTLVDQKRWLDDAGFTEMLSIGQILPGATVTNLAVIFGYRHAGGAGALAAVSGLLIWPVALVLLLARVYQHYLTVPGVQGALHGMALAGTGLVLGTGLRLALGQPRTWRALLFGAATLAIIGVLHWPLASLAVVVPLAIMVESLAQRR</sequence>
<evidence type="ECO:0000313" key="10">
    <source>
        <dbReference type="Proteomes" id="UP000594892"/>
    </source>
</evidence>
<keyword evidence="11" id="KW-1185">Reference proteome</keyword>
<name>A0AAP9XXP7_BURGL</name>
<feature type="transmembrane region" description="Helical" evidence="7">
    <location>
        <begin position="154"/>
        <end position="187"/>
    </location>
</feature>
<evidence type="ECO:0000256" key="3">
    <source>
        <dbReference type="ARBA" id="ARBA00022475"/>
    </source>
</evidence>
<dbReference type="InterPro" id="IPR003370">
    <property type="entry name" value="Chromate_transpt"/>
</dbReference>
<dbReference type="GeneID" id="45694034"/>
<dbReference type="InterPro" id="IPR052518">
    <property type="entry name" value="CHR_Transporter"/>
</dbReference>
<evidence type="ECO:0000256" key="4">
    <source>
        <dbReference type="ARBA" id="ARBA00022692"/>
    </source>
</evidence>
<evidence type="ECO:0000256" key="7">
    <source>
        <dbReference type="SAM" id="Phobius"/>
    </source>
</evidence>
<evidence type="ECO:0000256" key="6">
    <source>
        <dbReference type="ARBA" id="ARBA00023136"/>
    </source>
</evidence>
<dbReference type="GO" id="GO:0015109">
    <property type="term" value="F:chromate transmembrane transporter activity"/>
    <property type="evidence" value="ECO:0007669"/>
    <property type="project" value="InterPro"/>
</dbReference>
<evidence type="ECO:0000256" key="5">
    <source>
        <dbReference type="ARBA" id="ARBA00022989"/>
    </source>
</evidence>
<comment type="similarity">
    <text evidence="2">Belongs to the chromate ion transporter (CHR) (TC 2.A.51) family.</text>
</comment>
<feature type="transmembrane region" description="Helical" evidence="7">
    <location>
        <begin position="65"/>
        <end position="85"/>
    </location>
</feature>
<dbReference type="AlphaFoldDB" id="A0AAP9XXP7"/>
<protein>
    <submittedName>
        <fullName evidence="8">Chromate transporter</fullName>
    </submittedName>
</protein>
<reference evidence="8 10" key="1">
    <citation type="submission" date="2020-12" db="EMBL/GenBank/DDBJ databases">
        <title>FDA dAtabase for Regulatory Grade micrObial Sequences (FDA-ARGOS): Supporting development and validation of Infectious Disease Dx tests.</title>
        <authorList>
            <person name="Minogue T."/>
            <person name="Wolcott M."/>
            <person name="Wasieloski L."/>
            <person name="Aguilar W."/>
            <person name="Moore D."/>
            <person name="Jaissle J."/>
            <person name="Tallon L."/>
            <person name="Sadzewicz L."/>
            <person name="Zhao X."/>
            <person name="Boylan J."/>
            <person name="Ott S."/>
            <person name="Bowen H."/>
            <person name="Vavikolanu K."/>
            <person name="Mehta A."/>
            <person name="Aluvathingal J."/>
            <person name="Nadendla S."/>
            <person name="Yan Y."/>
            <person name="Sichtig H."/>
        </authorList>
    </citation>
    <scope>NUCLEOTIDE SEQUENCE [LARGE SCALE GENOMIC DNA]</scope>
    <source>
        <strain evidence="8 10">FDAARGOS_949</strain>
    </source>
</reference>
<feature type="transmembrane region" description="Helical" evidence="7">
    <location>
        <begin position="127"/>
        <end position="148"/>
    </location>
</feature>
<dbReference type="Proteomes" id="UP001056386">
    <property type="component" value="Chromosome 2"/>
</dbReference>
<dbReference type="EMBL" id="CP099583">
    <property type="protein sequence ID" value="USS42542.1"/>
    <property type="molecule type" value="Genomic_DNA"/>
</dbReference>
<dbReference type="PANTHER" id="PTHR43663:SF1">
    <property type="entry name" value="CHROMATE TRANSPORTER"/>
    <property type="match status" value="1"/>
</dbReference>
<reference evidence="9" key="2">
    <citation type="submission" date="2022-06" db="EMBL/GenBank/DDBJ databases">
        <title>Draft genome sequence of Burkholderia glumae strain GR20004 isolated from rice panicle showing bacterial panicle blight.</title>
        <authorList>
            <person name="Choi S.Y."/>
            <person name="Lee Y.H."/>
        </authorList>
    </citation>
    <scope>NUCLEOTIDE SEQUENCE</scope>
    <source>
        <strain evidence="9">GR20004</strain>
    </source>
</reference>
<gene>
    <name evidence="8" type="ORF">I6H06_06625</name>
    <name evidence="9" type="ORF">NFI99_10100</name>
</gene>